<reference evidence="1" key="1">
    <citation type="journal article" date="2015" name="Nature">
        <title>Complex archaea that bridge the gap between prokaryotes and eukaryotes.</title>
        <authorList>
            <person name="Spang A."/>
            <person name="Saw J.H."/>
            <person name="Jorgensen S.L."/>
            <person name="Zaremba-Niedzwiedzka K."/>
            <person name="Martijn J."/>
            <person name="Lind A.E."/>
            <person name="van Eijk R."/>
            <person name="Schleper C."/>
            <person name="Guy L."/>
            <person name="Ettema T.J."/>
        </authorList>
    </citation>
    <scope>NUCLEOTIDE SEQUENCE</scope>
</reference>
<protein>
    <submittedName>
        <fullName evidence="1">Uncharacterized protein</fullName>
    </submittedName>
</protein>
<dbReference type="EMBL" id="LAZR01064646">
    <property type="protein sequence ID" value="KKK57117.1"/>
    <property type="molecule type" value="Genomic_DNA"/>
</dbReference>
<comment type="caution">
    <text evidence="1">The sequence shown here is derived from an EMBL/GenBank/DDBJ whole genome shotgun (WGS) entry which is preliminary data.</text>
</comment>
<dbReference type="AlphaFoldDB" id="A0A0F8WJQ4"/>
<organism evidence="1">
    <name type="scientific">marine sediment metagenome</name>
    <dbReference type="NCBI Taxonomy" id="412755"/>
    <lineage>
        <taxon>unclassified sequences</taxon>
        <taxon>metagenomes</taxon>
        <taxon>ecological metagenomes</taxon>
    </lineage>
</organism>
<accession>A0A0F8WJQ4</accession>
<sequence length="54" mass="6207">MGKKTTLPKKAKVGTTVSRVITVNGKRRKITWKKTRPRGKNKNLMWKIISNKKA</sequence>
<proteinExistence type="predicted"/>
<gene>
    <name evidence="1" type="ORF">LCGC14_3057700</name>
</gene>
<evidence type="ECO:0000313" key="1">
    <source>
        <dbReference type="EMBL" id="KKK57117.1"/>
    </source>
</evidence>
<name>A0A0F8WJQ4_9ZZZZ</name>